<evidence type="ECO:0000259" key="1">
    <source>
        <dbReference type="SMART" id="SM00477"/>
    </source>
</evidence>
<evidence type="ECO:0000313" key="4">
    <source>
        <dbReference type="Proteomes" id="UP000250572"/>
    </source>
</evidence>
<feature type="domain" description="DNA/RNA non-specific endonuclease/pyrophosphatase/phosphodiesterase" evidence="2">
    <location>
        <begin position="109"/>
        <end position="326"/>
    </location>
</feature>
<dbReference type="InterPro" id="IPR020821">
    <property type="entry name" value="ENPP1-3/EXOG-like_nuc-like"/>
</dbReference>
<dbReference type="InterPro" id="IPR039015">
    <property type="entry name" value="ENDOD1"/>
</dbReference>
<dbReference type="STRING" id="33528.ENSGAFP00000004361"/>
<dbReference type="EMBL" id="NHOQ01001423">
    <property type="protein sequence ID" value="PWA24542.1"/>
    <property type="molecule type" value="Genomic_DNA"/>
</dbReference>
<reference evidence="3 4" key="1">
    <citation type="journal article" date="2018" name="G3 (Bethesda)">
        <title>A High-Quality Reference Genome for the Invasive Mosquitofish Gambusia affinis Using a Chicago Library.</title>
        <authorList>
            <person name="Hoffberg S.L."/>
            <person name="Troendle N.J."/>
            <person name="Glenn T.C."/>
            <person name="Mahmud O."/>
            <person name="Louha S."/>
            <person name="Chalopin D."/>
            <person name="Bennetzen J.L."/>
            <person name="Mauricio R."/>
        </authorList>
    </citation>
    <scope>NUCLEOTIDE SEQUENCE [LARGE SCALE GENOMIC DNA]</scope>
    <source>
        <strain evidence="3">NE01/NJP1002.9</strain>
        <tissue evidence="3">Muscle</tissue>
    </source>
</reference>
<dbReference type="InterPro" id="IPR044925">
    <property type="entry name" value="His-Me_finger_sf"/>
</dbReference>
<dbReference type="GO" id="GO:0016787">
    <property type="term" value="F:hydrolase activity"/>
    <property type="evidence" value="ECO:0007669"/>
    <property type="project" value="InterPro"/>
</dbReference>
<proteinExistence type="predicted"/>
<keyword evidence="4" id="KW-1185">Reference proteome</keyword>
<evidence type="ECO:0008006" key="5">
    <source>
        <dbReference type="Google" id="ProtNLM"/>
    </source>
</evidence>
<dbReference type="GO" id="GO:0046872">
    <property type="term" value="F:metal ion binding"/>
    <property type="evidence" value="ECO:0007669"/>
    <property type="project" value="InterPro"/>
</dbReference>
<evidence type="ECO:0000313" key="3">
    <source>
        <dbReference type="EMBL" id="PWA24542.1"/>
    </source>
</evidence>
<dbReference type="PANTHER" id="PTHR21472:SF19">
    <property type="entry name" value="ZGC:172339"/>
    <property type="match status" value="1"/>
</dbReference>
<dbReference type="SMART" id="SM00892">
    <property type="entry name" value="Endonuclease_NS"/>
    <property type="match status" value="1"/>
</dbReference>
<dbReference type="GO" id="GO:0003676">
    <property type="term" value="F:nucleic acid binding"/>
    <property type="evidence" value="ECO:0007669"/>
    <property type="project" value="InterPro"/>
</dbReference>
<dbReference type="InterPro" id="IPR001604">
    <property type="entry name" value="Endo_G_ENPP1-like_dom"/>
</dbReference>
<accession>A0A315VYK4</accession>
<comment type="caution">
    <text evidence="3">The sequence shown here is derived from an EMBL/GenBank/DDBJ whole genome shotgun (WGS) entry which is preliminary data.</text>
</comment>
<dbReference type="Pfam" id="PF01223">
    <property type="entry name" value="Endonuclease_NS"/>
    <property type="match status" value="1"/>
</dbReference>
<evidence type="ECO:0000259" key="2">
    <source>
        <dbReference type="SMART" id="SM00892"/>
    </source>
</evidence>
<dbReference type="Gene3D" id="3.40.570.10">
    <property type="entry name" value="Extracellular Endonuclease, subunit A"/>
    <property type="match status" value="1"/>
</dbReference>
<dbReference type="AlphaFoldDB" id="A0A315VYK4"/>
<dbReference type="SMART" id="SM00477">
    <property type="entry name" value="NUC"/>
    <property type="match status" value="1"/>
</dbReference>
<name>A0A315VYK4_GAMAF</name>
<dbReference type="SUPFAM" id="SSF54060">
    <property type="entry name" value="His-Me finger endonucleases"/>
    <property type="match status" value="1"/>
</dbReference>
<dbReference type="InterPro" id="IPR044929">
    <property type="entry name" value="DNA/RNA_non-sp_Endonuclease_sf"/>
</dbReference>
<dbReference type="PANTHER" id="PTHR21472">
    <property type="entry name" value="ENDONUCLEASE DOMAIN-CONTAINING 1 PROTEIN ENDOD1"/>
    <property type="match status" value="1"/>
</dbReference>
<gene>
    <name evidence="3" type="ORF">CCH79_00011710</name>
</gene>
<protein>
    <recommendedName>
        <fullName evidence="5">DNA/RNA non-specific endonuclease domain-containing protein</fullName>
    </recommendedName>
</protein>
<organism evidence="3 4">
    <name type="scientific">Gambusia affinis</name>
    <name type="common">Western mosquitofish</name>
    <name type="synonym">Heterandria affinis</name>
    <dbReference type="NCBI Taxonomy" id="33528"/>
    <lineage>
        <taxon>Eukaryota</taxon>
        <taxon>Metazoa</taxon>
        <taxon>Chordata</taxon>
        <taxon>Craniata</taxon>
        <taxon>Vertebrata</taxon>
        <taxon>Euteleostomi</taxon>
        <taxon>Actinopterygii</taxon>
        <taxon>Neopterygii</taxon>
        <taxon>Teleostei</taxon>
        <taxon>Neoteleostei</taxon>
        <taxon>Acanthomorphata</taxon>
        <taxon>Ovalentaria</taxon>
        <taxon>Atherinomorphae</taxon>
        <taxon>Cyprinodontiformes</taxon>
        <taxon>Poeciliidae</taxon>
        <taxon>Poeciliinae</taxon>
        <taxon>Gambusia</taxon>
    </lineage>
</organism>
<feature type="domain" description="ENPP1-3/EXOG-like endonuclease/phosphodiesterase" evidence="1">
    <location>
        <begin position="110"/>
        <end position="326"/>
    </location>
</feature>
<sequence length="422" mass="47634">MLVTGSEKAATLRFVSYPDPVGSTQVHREHQAVTKATHQEGQNIDRRDDGEGGIPVAVVAVIQSGGGSGGGAEVQDKISPECKQFLYMGTIPRGLEEQPLKKICQYYAGKPRFFTLYDSFSHIPVYSAYTFKRSDGSKKVDIPWMYEPQLSLVSGSREMEPFPSANIHQSFEDSQAVLDDYSDTVIFERGQLNPDEHQADPEDKAATYTLTNVVPRVREFNIGPWKMHEHTMRKRLNNYCRGTAYVVTGITASGHTIRRHNINRLGIPTYLWSAYCCVEFDHNAPYSERSKFPAFAAYGLNDRENNKVQEMTVQHLEDFLKRKLSHMKMFHLASSVPTSHLISVKPNGVELRLFLDAGVQLEDLPDRHGSISRGRQGELHPQSPVLPVCEEESVRQHRSPSTAFRPKASILRLTMVFHTTLW</sequence>
<dbReference type="Proteomes" id="UP000250572">
    <property type="component" value="Unassembled WGS sequence"/>
</dbReference>